<keyword evidence="2" id="KW-1133">Transmembrane helix</keyword>
<evidence type="ECO:0000256" key="2">
    <source>
        <dbReference type="SAM" id="Phobius"/>
    </source>
</evidence>
<dbReference type="PANTHER" id="PTHR45138">
    <property type="entry name" value="REGULATORY COMPONENTS OF SENSORY TRANSDUCTION SYSTEM"/>
    <property type="match status" value="1"/>
</dbReference>
<dbReference type="InterPro" id="IPR043128">
    <property type="entry name" value="Rev_trsase/Diguanyl_cyclase"/>
</dbReference>
<feature type="compositionally biased region" description="Basic and acidic residues" evidence="1">
    <location>
        <begin position="314"/>
        <end position="325"/>
    </location>
</feature>
<evidence type="ECO:0000313" key="5">
    <source>
        <dbReference type="Proteomes" id="UP001059617"/>
    </source>
</evidence>
<dbReference type="SMART" id="SM00267">
    <property type="entry name" value="GGDEF"/>
    <property type="match status" value="1"/>
</dbReference>
<dbReference type="InterPro" id="IPR029787">
    <property type="entry name" value="Nucleotide_cyclase"/>
</dbReference>
<feature type="transmembrane region" description="Helical" evidence="2">
    <location>
        <begin position="56"/>
        <end position="75"/>
    </location>
</feature>
<sequence length="335" mass="34794">MAYFLIVGGSVVGACGLLVPGFAGGTTAGVLATTATAGAMVFVGAVCRLAPHRVPASFWIAAPLIAIVLIGFLNLTTRDVSVSAHLYYLWPLLYSATFLRYGLAYLMLGATSLTDTAVTLTLQPVSVGATDAAALVTAYCVATLVVTKLRKRADALVATLELQAMTDPLTGLPNRRAFNRDLALALDTTRRSGAAHCLLLVDVDHFKTINDTWGHAAGDAVLVSVATALREVAGAADTVARLGGDEFAMVVRGDTARARRHAAALRDLVSRITGVPDGLPTLSIGLAATTSGTTDAEALLAAADRALYTAKLEGRDRLAEGDRRPTPAAVPGRRT</sequence>
<keyword evidence="4" id="KW-0548">Nucleotidyltransferase</keyword>
<evidence type="ECO:0000313" key="4">
    <source>
        <dbReference type="EMBL" id="UWP85101.1"/>
    </source>
</evidence>
<feature type="domain" description="GGDEF" evidence="3">
    <location>
        <begin position="194"/>
        <end position="323"/>
    </location>
</feature>
<protein>
    <submittedName>
        <fullName evidence="4">Diguanylate cyclase</fullName>
        <ecNumber evidence="4">2.7.7.65</ecNumber>
    </submittedName>
</protein>
<organism evidence="4 5">
    <name type="scientific">Dactylosporangium fulvum</name>
    <dbReference type="NCBI Taxonomy" id="53359"/>
    <lineage>
        <taxon>Bacteria</taxon>
        <taxon>Bacillati</taxon>
        <taxon>Actinomycetota</taxon>
        <taxon>Actinomycetes</taxon>
        <taxon>Micromonosporales</taxon>
        <taxon>Micromonosporaceae</taxon>
        <taxon>Dactylosporangium</taxon>
    </lineage>
</organism>
<name>A0ABY5W6Z5_9ACTN</name>
<reference evidence="4" key="1">
    <citation type="submission" date="2021-04" db="EMBL/GenBank/DDBJ databases">
        <authorList>
            <person name="Hartkoorn R.C."/>
            <person name="Beaudoing E."/>
            <person name="Hot D."/>
        </authorList>
    </citation>
    <scope>NUCLEOTIDE SEQUENCE</scope>
    <source>
        <strain evidence="4">NRRL B-16292</strain>
    </source>
</reference>
<dbReference type="EC" id="2.7.7.65" evidence="4"/>
<keyword evidence="2" id="KW-0472">Membrane</keyword>
<keyword evidence="4" id="KW-0808">Transferase</keyword>
<dbReference type="Gene3D" id="3.30.70.270">
    <property type="match status" value="1"/>
</dbReference>
<keyword evidence="2" id="KW-0812">Transmembrane</keyword>
<gene>
    <name evidence="4" type="ORF">Dfulv_13065</name>
</gene>
<dbReference type="InterPro" id="IPR050469">
    <property type="entry name" value="Diguanylate_Cyclase"/>
</dbReference>
<dbReference type="Pfam" id="PF00990">
    <property type="entry name" value="GGDEF"/>
    <property type="match status" value="1"/>
</dbReference>
<dbReference type="PANTHER" id="PTHR45138:SF9">
    <property type="entry name" value="DIGUANYLATE CYCLASE DGCM-RELATED"/>
    <property type="match status" value="1"/>
</dbReference>
<dbReference type="RefSeq" id="WP_259863155.1">
    <property type="nucleotide sequence ID" value="NZ_BAAAST010000092.1"/>
</dbReference>
<feature type="transmembrane region" description="Helical" evidence="2">
    <location>
        <begin position="87"/>
        <end position="108"/>
    </location>
</feature>
<dbReference type="CDD" id="cd01949">
    <property type="entry name" value="GGDEF"/>
    <property type="match status" value="1"/>
</dbReference>
<dbReference type="SUPFAM" id="SSF55073">
    <property type="entry name" value="Nucleotide cyclase"/>
    <property type="match status" value="1"/>
</dbReference>
<proteinExistence type="predicted"/>
<dbReference type="Proteomes" id="UP001059617">
    <property type="component" value="Chromosome"/>
</dbReference>
<dbReference type="PROSITE" id="PS50887">
    <property type="entry name" value="GGDEF"/>
    <property type="match status" value="1"/>
</dbReference>
<dbReference type="InterPro" id="IPR000160">
    <property type="entry name" value="GGDEF_dom"/>
</dbReference>
<evidence type="ECO:0000259" key="3">
    <source>
        <dbReference type="PROSITE" id="PS50887"/>
    </source>
</evidence>
<feature type="region of interest" description="Disordered" evidence="1">
    <location>
        <begin position="314"/>
        <end position="335"/>
    </location>
</feature>
<accession>A0ABY5W6Z5</accession>
<keyword evidence="5" id="KW-1185">Reference proteome</keyword>
<feature type="transmembrane region" description="Helical" evidence="2">
    <location>
        <begin position="128"/>
        <end position="146"/>
    </location>
</feature>
<evidence type="ECO:0000256" key="1">
    <source>
        <dbReference type="SAM" id="MobiDB-lite"/>
    </source>
</evidence>
<dbReference type="GO" id="GO:0052621">
    <property type="term" value="F:diguanylate cyclase activity"/>
    <property type="evidence" value="ECO:0007669"/>
    <property type="project" value="UniProtKB-EC"/>
</dbReference>
<reference evidence="4" key="2">
    <citation type="submission" date="2022-09" db="EMBL/GenBank/DDBJ databases">
        <title>Biosynthetic gene clusters of Dactylosporangioum fulvum.</title>
        <authorList>
            <person name="Caradec T."/>
        </authorList>
    </citation>
    <scope>NUCLEOTIDE SEQUENCE</scope>
    <source>
        <strain evidence="4">NRRL B-16292</strain>
    </source>
</reference>
<dbReference type="NCBIfam" id="TIGR00254">
    <property type="entry name" value="GGDEF"/>
    <property type="match status" value="1"/>
</dbReference>
<dbReference type="EMBL" id="CP073720">
    <property type="protein sequence ID" value="UWP85101.1"/>
    <property type="molecule type" value="Genomic_DNA"/>
</dbReference>